<accession>A0A7R9HLH7</accession>
<reference evidence="1" key="1">
    <citation type="submission" date="2020-11" db="EMBL/GenBank/DDBJ databases">
        <authorList>
            <person name="Tran Van P."/>
        </authorList>
    </citation>
    <scope>NUCLEOTIDE SEQUENCE</scope>
</reference>
<protein>
    <submittedName>
        <fullName evidence="1">Uncharacterized protein</fullName>
    </submittedName>
</protein>
<proteinExistence type="predicted"/>
<name>A0A7R9HLH7_9NEOP</name>
<evidence type="ECO:0000313" key="1">
    <source>
        <dbReference type="EMBL" id="CAD7426686.1"/>
    </source>
</evidence>
<sequence length="281" mass="32186">MLLEGEHESKFQHVPTNWSHRVVSESRRRVVAFREVLEQRKHIVNIGGGKQKSYVRRHYSMGENLSEQGLRTSMAPFRVNDVFLKPLDMRIGGTVKFVVEGLRQLPEVVLHGRQIRSRCRVSFRTYQGAPTMILRHTLWNACILIRVLQMAPSGTRIVEDQPVQLLVQTDVFGEGLHPDTKRGGEVAKLRKMTTSARRWRGKQRETALPFHRSGACEGDVFLLILQQQSVGVLSRLFTGTCLGEDTYNLLEEPRFRPLVRWRRQICGCELSVSTKEAMGLL</sequence>
<dbReference type="EMBL" id="OB793251">
    <property type="protein sequence ID" value="CAD7426686.1"/>
    <property type="molecule type" value="Genomic_DNA"/>
</dbReference>
<dbReference type="AlphaFoldDB" id="A0A7R9HLH7"/>
<organism evidence="1">
    <name type="scientific">Timema monikensis</name>
    <dbReference type="NCBI Taxonomy" id="170555"/>
    <lineage>
        <taxon>Eukaryota</taxon>
        <taxon>Metazoa</taxon>
        <taxon>Ecdysozoa</taxon>
        <taxon>Arthropoda</taxon>
        <taxon>Hexapoda</taxon>
        <taxon>Insecta</taxon>
        <taxon>Pterygota</taxon>
        <taxon>Neoptera</taxon>
        <taxon>Polyneoptera</taxon>
        <taxon>Phasmatodea</taxon>
        <taxon>Timematodea</taxon>
        <taxon>Timematoidea</taxon>
        <taxon>Timematidae</taxon>
        <taxon>Timema</taxon>
    </lineage>
</organism>
<gene>
    <name evidence="1" type="ORF">TMSB3V08_LOCUS3560</name>
</gene>